<keyword evidence="3" id="KW-1003">Cell membrane</keyword>
<feature type="transmembrane region" description="Helical" evidence="9">
    <location>
        <begin position="156"/>
        <end position="180"/>
    </location>
</feature>
<dbReference type="AlphaFoldDB" id="A0A2T4ZH82"/>
<dbReference type="PANTHER" id="PTHR35011">
    <property type="entry name" value="2,3-DIKETO-L-GULONATE TRAP TRANSPORTER SMALL PERMEASE PROTEIN YIAM"/>
    <property type="match status" value="1"/>
</dbReference>
<name>A0A2T4ZH82_9HYPH</name>
<evidence type="ECO:0000256" key="7">
    <source>
        <dbReference type="ARBA" id="ARBA00023136"/>
    </source>
</evidence>
<keyword evidence="12" id="KW-1185">Reference proteome</keyword>
<dbReference type="InterPro" id="IPR007387">
    <property type="entry name" value="TRAP_DctQ"/>
</dbReference>
<feature type="transmembrane region" description="Helical" evidence="9">
    <location>
        <begin position="76"/>
        <end position="94"/>
    </location>
</feature>
<organism evidence="11 12">
    <name type="scientific">Phreatobacter oligotrophus</name>
    <dbReference type="NCBI Taxonomy" id="1122261"/>
    <lineage>
        <taxon>Bacteria</taxon>
        <taxon>Pseudomonadati</taxon>
        <taxon>Pseudomonadota</taxon>
        <taxon>Alphaproteobacteria</taxon>
        <taxon>Hyphomicrobiales</taxon>
        <taxon>Phreatobacteraceae</taxon>
        <taxon>Phreatobacter</taxon>
    </lineage>
</organism>
<sequence length="196" mass="22104">MTTDGRAVRENAMASDPPVLSSDGEFAVEDEPIDLSSYSFEDYLAAGFFWVLGATVFYQFFTRYALNSSAAWTEEVARYLLVCVVFLGAAGPVRRNSHIHIDFFYHVLPKPVMRVMSTLVDLVRIAFLGYATWLTWQLIQRIGRQPMSVVDVPVGVVYAVVMTGFALMTVRAVLLAVLHWRRGYSVLERPEEGRII</sequence>
<comment type="subcellular location">
    <subcellularLocation>
        <location evidence="1 9">Cell inner membrane</location>
        <topology evidence="1 9">Multi-pass membrane protein</topology>
    </subcellularLocation>
</comment>
<keyword evidence="5 9" id="KW-0812">Transmembrane</keyword>
<gene>
    <name evidence="11" type="ORF">C8P69_1015</name>
</gene>
<dbReference type="GO" id="GO:0005886">
    <property type="term" value="C:plasma membrane"/>
    <property type="evidence" value="ECO:0007669"/>
    <property type="project" value="UniProtKB-SubCell"/>
</dbReference>
<comment type="caution">
    <text evidence="11">The sequence shown here is derived from an EMBL/GenBank/DDBJ whole genome shotgun (WGS) entry which is preliminary data.</text>
</comment>
<comment type="subunit">
    <text evidence="9">The complex comprises the extracytoplasmic solute receptor protein and the two transmembrane proteins.</text>
</comment>
<feature type="domain" description="Tripartite ATP-independent periplasmic transporters DctQ component" evidence="10">
    <location>
        <begin position="54"/>
        <end position="181"/>
    </location>
</feature>
<dbReference type="EMBL" id="PZZL01000001">
    <property type="protein sequence ID" value="PTM61338.1"/>
    <property type="molecule type" value="Genomic_DNA"/>
</dbReference>
<keyword evidence="7 9" id="KW-0472">Membrane</keyword>
<evidence type="ECO:0000256" key="6">
    <source>
        <dbReference type="ARBA" id="ARBA00022989"/>
    </source>
</evidence>
<dbReference type="GO" id="GO:0022857">
    <property type="term" value="F:transmembrane transporter activity"/>
    <property type="evidence" value="ECO:0007669"/>
    <property type="project" value="UniProtKB-UniRule"/>
</dbReference>
<comment type="function">
    <text evidence="9">Part of the tripartite ATP-independent periplasmic (TRAP) transport system.</text>
</comment>
<comment type="similarity">
    <text evidence="8 9">Belongs to the TRAP transporter small permease family.</text>
</comment>
<dbReference type="Pfam" id="PF04290">
    <property type="entry name" value="DctQ"/>
    <property type="match status" value="1"/>
</dbReference>
<evidence type="ECO:0000256" key="8">
    <source>
        <dbReference type="ARBA" id="ARBA00038436"/>
    </source>
</evidence>
<keyword evidence="4 9" id="KW-0997">Cell inner membrane</keyword>
<evidence type="ECO:0000259" key="10">
    <source>
        <dbReference type="Pfam" id="PF04290"/>
    </source>
</evidence>
<feature type="transmembrane region" description="Helical" evidence="9">
    <location>
        <begin position="43"/>
        <end position="61"/>
    </location>
</feature>
<evidence type="ECO:0000256" key="3">
    <source>
        <dbReference type="ARBA" id="ARBA00022475"/>
    </source>
</evidence>
<dbReference type="InterPro" id="IPR055348">
    <property type="entry name" value="DctQ"/>
</dbReference>
<evidence type="ECO:0000256" key="2">
    <source>
        <dbReference type="ARBA" id="ARBA00022448"/>
    </source>
</evidence>
<reference evidence="11 12" key="1">
    <citation type="submission" date="2018-04" db="EMBL/GenBank/DDBJ databases">
        <title>Genomic Encyclopedia of Archaeal and Bacterial Type Strains, Phase II (KMG-II): from individual species to whole genera.</title>
        <authorList>
            <person name="Goeker M."/>
        </authorList>
    </citation>
    <scope>NUCLEOTIDE SEQUENCE [LARGE SCALE GENOMIC DNA]</scope>
    <source>
        <strain evidence="11 12">DSM 25521</strain>
    </source>
</reference>
<evidence type="ECO:0000313" key="11">
    <source>
        <dbReference type="EMBL" id="PTM61338.1"/>
    </source>
</evidence>
<dbReference type="GO" id="GO:0015740">
    <property type="term" value="P:C4-dicarboxylate transport"/>
    <property type="evidence" value="ECO:0007669"/>
    <property type="project" value="TreeGrafter"/>
</dbReference>
<evidence type="ECO:0000256" key="1">
    <source>
        <dbReference type="ARBA" id="ARBA00004429"/>
    </source>
</evidence>
<proteinExistence type="inferred from homology"/>
<keyword evidence="6 9" id="KW-1133">Transmembrane helix</keyword>
<evidence type="ECO:0000313" key="12">
    <source>
        <dbReference type="Proteomes" id="UP000241808"/>
    </source>
</evidence>
<accession>A0A2T4ZH82</accession>
<dbReference type="Proteomes" id="UP000241808">
    <property type="component" value="Unassembled WGS sequence"/>
</dbReference>
<evidence type="ECO:0000256" key="9">
    <source>
        <dbReference type="RuleBase" id="RU369079"/>
    </source>
</evidence>
<evidence type="ECO:0000256" key="4">
    <source>
        <dbReference type="ARBA" id="ARBA00022519"/>
    </source>
</evidence>
<feature type="transmembrane region" description="Helical" evidence="9">
    <location>
        <begin position="115"/>
        <end position="136"/>
    </location>
</feature>
<evidence type="ECO:0000256" key="5">
    <source>
        <dbReference type="ARBA" id="ARBA00022692"/>
    </source>
</evidence>
<dbReference type="PANTHER" id="PTHR35011:SF11">
    <property type="entry name" value="TRAP TRANSPORTER SMALL PERMEASE PROTEIN"/>
    <property type="match status" value="1"/>
</dbReference>
<keyword evidence="2 9" id="KW-0813">Transport</keyword>
<protein>
    <recommendedName>
        <fullName evidence="9">TRAP transporter small permease protein</fullName>
    </recommendedName>
</protein>